<dbReference type="Pfam" id="PF06585">
    <property type="entry name" value="JHBP"/>
    <property type="match status" value="1"/>
</dbReference>
<proteinExistence type="predicted"/>
<feature type="signal peptide" evidence="1">
    <location>
        <begin position="1"/>
        <end position="16"/>
    </location>
</feature>
<dbReference type="AlphaFoldDB" id="A0A8S1AGH6"/>
<gene>
    <name evidence="3" type="ORF">APLA_LOCUS10449</name>
    <name evidence="2" type="ORF">APLA_LOCUS637</name>
</gene>
<evidence type="ECO:0000313" key="4">
    <source>
        <dbReference type="Proteomes" id="UP000494106"/>
    </source>
</evidence>
<dbReference type="InterPro" id="IPR038606">
    <property type="entry name" value="To_sf"/>
</dbReference>
<feature type="chain" id="PRO_5036273065" evidence="1">
    <location>
        <begin position="17"/>
        <end position="231"/>
    </location>
</feature>
<evidence type="ECO:0000313" key="3">
    <source>
        <dbReference type="EMBL" id="CAB3245394.1"/>
    </source>
</evidence>
<sequence>MKYLFVFALLIGSISATELAPEQASVEPRFIDVLIRGVLEDAMQGMRDRGLDPLLIHREAGKFALPVPELFTAVGYVENLSVIGLSNINIKDINFSITRLRIELELPGIEIAIGRAYGKVSGFGDSAEGLISGRVSIKSLRVAADAHLSLIGGISLNSLVVDASLGGIDSGFTTVQLLHLDLTDRLNHLLGTLIPDLLEQNREDLNETISAILLIIINNLLDGLTFFRNLA</sequence>
<protein>
    <submittedName>
        <fullName evidence="3">Uncharacterized protein</fullName>
    </submittedName>
</protein>
<dbReference type="Proteomes" id="UP000494256">
    <property type="component" value="Unassembled WGS sequence"/>
</dbReference>
<dbReference type="EMBL" id="CADEBC010000524">
    <property type="protein sequence ID" value="CAB3245394.1"/>
    <property type="molecule type" value="Genomic_DNA"/>
</dbReference>
<dbReference type="Gene3D" id="3.15.10.30">
    <property type="entry name" value="Haemolymph juvenile hormone binding protein"/>
    <property type="match status" value="1"/>
</dbReference>
<dbReference type="InterPro" id="IPR010562">
    <property type="entry name" value="Haemolymph_juvenile_hormone-bd"/>
</dbReference>
<dbReference type="Proteomes" id="UP000494106">
    <property type="component" value="Unassembled WGS sequence"/>
</dbReference>
<organism evidence="3 4">
    <name type="scientific">Arctia plantaginis</name>
    <name type="common">Wood tiger moth</name>
    <name type="synonym">Phalaena plantaginis</name>
    <dbReference type="NCBI Taxonomy" id="874455"/>
    <lineage>
        <taxon>Eukaryota</taxon>
        <taxon>Metazoa</taxon>
        <taxon>Ecdysozoa</taxon>
        <taxon>Arthropoda</taxon>
        <taxon>Hexapoda</taxon>
        <taxon>Insecta</taxon>
        <taxon>Pterygota</taxon>
        <taxon>Neoptera</taxon>
        <taxon>Endopterygota</taxon>
        <taxon>Lepidoptera</taxon>
        <taxon>Glossata</taxon>
        <taxon>Ditrysia</taxon>
        <taxon>Noctuoidea</taxon>
        <taxon>Erebidae</taxon>
        <taxon>Arctiinae</taxon>
        <taxon>Arctia</taxon>
    </lineage>
</organism>
<keyword evidence="4" id="KW-1185">Reference proteome</keyword>
<evidence type="ECO:0000313" key="5">
    <source>
        <dbReference type="Proteomes" id="UP000494256"/>
    </source>
</evidence>
<comment type="caution">
    <text evidence="3">The sequence shown here is derived from an EMBL/GenBank/DDBJ whole genome shotgun (WGS) entry which is preliminary data.</text>
</comment>
<name>A0A8S1AGH6_ARCPL</name>
<accession>A0A8S1AGH6</accession>
<keyword evidence="1" id="KW-0732">Signal</keyword>
<evidence type="ECO:0000313" key="2">
    <source>
        <dbReference type="EMBL" id="CAB3221046.1"/>
    </source>
</evidence>
<dbReference type="EMBL" id="CADEBD010000042">
    <property type="protein sequence ID" value="CAB3221046.1"/>
    <property type="molecule type" value="Genomic_DNA"/>
</dbReference>
<evidence type="ECO:0000256" key="1">
    <source>
        <dbReference type="SAM" id="SignalP"/>
    </source>
</evidence>
<reference evidence="4 5" key="1">
    <citation type="submission" date="2020-04" db="EMBL/GenBank/DDBJ databases">
        <authorList>
            <person name="Wallbank WR R."/>
            <person name="Pardo Diaz C."/>
            <person name="Kozak K."/>
            <person name="Martin S."/>
            <person name="Jiggins C."/>
            <person name="Moest M."/>
            <person name="Warren A I."/>
            <person name="Byers J.R.P. K."/>
            <person name="Montejo-Kovacevich G."/>
            <person name="Yen C E."/>
        </authorList>
    </citation>
    <scope>NUCLEOTIDE SEQUENCE [LARGE SCALE GENOMIC DNA]</scope>
</reference>
<dbReference type="OrthoDB" id="7339216at2759"/>